<accession>A0ABX2T1J1</accession>
<keyword evidence="2" id="KW-1185">Reference proteome</keyword>
<sequence>MKIMVRPSKEILIFTRTIRPHLKNIITGKVPKVVFKDDTPKEILDKFNDIKNKIGYELNT</sequence>
<proteinExistence type="predicted"/>
<evidence type="ECO:0000313" key="1">
    <source>
        <dbReference type="EMBL" id="NYS48046.1"/>
    </source>
</evidence>
<dbReference type="RefSeq" id="WP_179941813.1">
    <property type="nucleotide sequence ID" value="NZ_JACBYF010000024.1"/>
</dbReference>
<organism evidence="1 2">
    <name type="scientific">Gemelliphila palaticanis</name>
    <dbReference type="NCBI Taxonomy" id="81950"/>
    <lineage>
        <taxon>Bacteria</taxon>
        <taxon>Bacillati</taxon>
        <taxon>Bacillota</taxon>
        <taxon>Bacilli</taxon>
        <taxon>Bacillales</taxon>
        <taxon>Gemellaceae</taxon>
        <taxon>Gemelliphila</taxon>
    </lineage>
</organism>
<dbReference type="Proteomes" id="UP000531840">
    <property type="component" value="Unassembled WGS sequence"/>
</dbReference>
<evidence type="ECO:0000313" key="2">
    <source>
        <dbReference type="Proteomes" id="UP000531840"/>
    </source>
</evidence>
<name>A0ABX2T1J1_9BACL</name>
<dbReference type="EMBL" id="JACBYF010000024">
    <property type="protein sequence ID" value="NYS48046.1"/>
    <property type="molecule type" value="Genomic_DNA"/>
</dbReference>
<comment type="caution">
    <text evidence="1">The sequence shown here is derived from an EMBL/GenBank/DDBJ whole genome shotgun (WGS) entry which is preliminary data.</text>
</comment>
<protein>
    <submittedName>
        <fullName evidence="1">Uncharacterized protein</fullName>
    </submittedName>
</protein>
<reference evidence="1 2" key="1">
    <citation type="submission" date="2020-07" db="EMBL/GenBank/DDBJ databases">
        <title>MOT database genomes.</title>
        <authorList>
            <person name="Joseph S."/>
            <person name="Aduse-Opoku J."/>
            <person name="Hashim A."/>
            <person name="Wade W."/>
            <person name="Curtis M."/>
        </authorList>
    </citation>
    <scope>NUCLEOTIDE SEQUENCE [LARGE SCALE GENOMIC DNA]</scope>
    <source>
        <strain evidence="1 2">CIP 106318</strain>
    </source>
</reference>
<gene>
    <name evidence="1" type="ORF">HZY85_07655</name>
</gene>